<dbReference type="GO" id="GO:0003676">
    <property type="term" value="F:nucleic acid binding"/>
    <property type="evidence" value="ECO:0007669"/>
    <property type="project" value="InterPro"/>
</dbReference>
<dbReference type="GO" id="GO:0004518">
    <property type="term" value="F:nuclease activity"/>
    <property type="evidence" value="ECO:0007669"/>
    <property type="project" value="UniProtKB-KW"/>
</dbReference>
<dbReference type="SUPFAM" id="SSF109604">
    <property type="entry name" value="HD-domain/PDEase-like"/>
    <property type="match status" value="1"/>
</dbReference>
<evidence type="ECO:0000256" key="8">
    <source>
        <dbReference type="ARBA" id="ARBA00022840"/>
    </source>
</evidence>
<dbReference type="InterPro" id="IPR011545">
    <property type="entry name" value="DEAD/DEAH_box_helicase_dom"/>
</dbReference>
<comment type="similarity">
    <text evidence="2">In the central section; belongs to the CRISPR-associated helicase Cas3 family.</text>
</comment>
<evidence type="ECO:0000259" key="10">
    <source>
        <dbReference type="PROSITE" id="PS51192"/>
    </source>
</evidence>
<dbReference type="Gene3D" id="3.40.50.300">
    <property type="entry name" value="P-loop containing nucleotide triphosphate hydrolases"/>
    <property type="match status" value="2"/>
</dbReference>
<dbReference type="PROSITE" id="PS51194">
    <property type="entry name" value="HELICASE_CTER"/>
    <property type="match status" value="1"/>
</dbReference>
<dbReference type="EMBL" id="CP033461">
    <property type="protein sequence ID" value="QDX90931.1"/>
    <property type="molecule type" value="Genomic_DNA"/>
</dbReference>
<dbReference type="Proteomes" id="UP000319432">
    <property type="component" value="Plasmid p1821L01"/>
</dbReference>
<dbReference type="CDD" id="cd17930">
    <property type="entry name" value="DEXHc_cas3"/>
    <property type="match status" value="1"/>
</dbReference>
<evidence type="ECO:0000256" key="7">
    <source>
        <dbReference type="ARBA" id="ARBA00022806"/>
    </source>
</evidence>
<dbReference type="GO" id="GO:0051607">
    <property type="term" value="P:defense response to virus"/>
    <property type="evidence" value="ECO:0007669"/>
    <property type="project" value="UniProtKB-KW"/>
</dbReference>
<dbReference type="GO" id="GO:0046872">
    <property type="term" value="F:metal ion binding"/>
    <property type="evidence" value="ECO:0007669"/>
    <property type="project" value="UniProtKB-KW"/>
</dbReference>
<evidence type="ECO:0000256" key="6">
    <source>
        <dbReference type="ARBA" id="ARBA00022801"/>
    </source>
</evidence>
<keyword evidence="13" id="KW-0614">Plasmid</keyword>
<dbReference type="Pfam" id="PF00270">
    <property type="entry name" value="DEAD"/>
    <property type="match status" value="1"/>
</dbReference>
<dbReference type="InterPro" id="IPR001650">
    <property type="entry name" value="Helicase_C-like"/>
</dbReference>
<reference evidence="13 14" key="1">
    <citation type="submission" date="2018-11" db="EMBL/GenBank/DDBJ databases">
        <title>Phylogenetic determinants of toxin gene distribution in genomes of Brevibacillus laterosporus.</title>
        <authorList>
            <person name="Glare T.R."/>
            <person name="Durrant A."/>
            <person name="Berry C."/>
            <person name="Palma L."/>
            <person name="Ormskirk M."/>
            <person name="Cox M.O."/>
        </authorList>
    </citation>
    <scope>NUCLEOTIDE SEQUENCE [LARGE SCALE GENOMIC DNA]</scope>
    <source>
        <strain evidence="13 14">1821L</strain>
        <plasmid evidence="13 14">p1821L01</plasmid>
    </source>
</reference>
<dbReference type="SUPFAM" id="SSF52540">
    <property type="entry name" value="P-loop containing nucleoside triphosphate hydrolases"/>
    <property type="match status" value="1"/>
</dbReference>
<dbReference type="GO" id="GO:0004386">
    <property type="term" value="F:helicase activity"/>
    <property type="evidence" value="ECO:0007669"/>
    <property type="project" value="UniProtKB-KW"/>
</dbReference>
<geneLocation type="plasmid" evidence="13 14">
    <name>p1821L01</name>
</geneLocation>
<keyword evidence="3" id="KW-0540">Nuclease</keyword>
<dbReference type="GO" id="GO:0016787">
    <property type="term" value="F:hydrolase activity"/>
    <property type="evidence" value="ECO:0007669"/>
    <property type="project" value="UniProtKB-KW"/>
</dbReference>
<evidence type="ECO:0000256" key="1">
    <source>
        <dbReference type="ARBA" id="ARBA00006847"/>
    </source>
</evidence>
<dbReference type="InterPro" id="IPR054712">
    <property type="entry name" value="Cas3-like_dom"/>
</dbReference>
<feature type="domain" description="Helicase ATP-binding" evidence="10">
    <location>
        <begin position="225"/>
        <end position="415"/>
    </location>
</feature>
<accession>A0A518V1R6</accession>
<dbReference type="InterPro" id="IPR006474">
    <property type="entry name" value="Helicase_Cas3_CRISPR-ass_core"/>
</dbReference>
<keyword evidence="9" id="KW-0051">Antiviral defense</keyword>
<dbReference type="PROSITE" id="PS51192">
    <property type="entry name" value="HELICASE_ATP_BIND_1"/>
    <property type="match status" value="1"/>
</dbReference>
<evidence type="ECO:0000259" key="12">
    <source>
        <dbReference type="PROSITE" id="PS51643"/>
    </source>
</evidence>
<protein>
    <submittedName>
        <fullName evidence="13">CRISPR-associated helicase Cas3</fullName>
    </submittedName>
</protein>
<evidence type="ECO:0000256" key="2">
    <source>
        <dbReference type="ARBA" id="ARBA00009046"/>
    </source>
</evidence>
<dbReference type="Pfam" id="PF22590">
    <property type="entry name" value="Cas3-like_C_2"/>
    <property type="match status" value="1"/>
</dbReference>
<dbReference type="Pfam" id="PF01966">
    <property type="entry name" value="HD"/>
    <property type="match status" value="1"/>
</dbReference>
<dbReference type="AlphaFoldDB" id="A0A518V1R6"/>
<proteinExistence type="inferred from homology"/>
<dbReference type="NCBIfam" id="TIGR01587">
    <property type="entry name" value="cas3_core"/>
    <property type="match status" value="1"/>
</dbReference>
<dbReference type="InterPro" id="IPR006483">
    <property type="entry name" value="CRISPR-assoc_Cas3_HD"/>
</dbReference>
<evidence type="ECO:0000313" key="13">
    <source>
        <dbReference type="EMBL" id="QDX90931.1"/>
    </source>
</evidence>
<keyword evidence="4" id="KW-0479">Metal-binding</keyword>
<keyword evidence="7" id="KW-0347">Helicase</keyword>
<dbReference type="CDD" id="cd09641">
    <property type="entry name" value="Cas3''_I"/>
    <property type="match status" value="1"/>
</dbReference>
<dbReference type="InterPro" id="IPR027417">
    <property type="entry name" value="P-loop_NTPase"/>
</dbReference>
<name>A0A518V1R6_BRELA</name>
<dbReference type="OrthoDB" id="9810236at2"/>
<evidence type="ECO:0000256" key="3">
    <source>
        <dbReference type="ARBA" id="ARBA00022722"/>
    </source>
</evidence>
<dbReference type="GO" id="GO:0005524">
    <property type="term" value="F:ATP binding"/>
    <property type="evidence" value="ECO:0007669"/>
    <property type="project" value="UniProtKB-KW"/>
</dbReference>
<comment type="similarity">
    <text evidence="1">In the N-terminal section; belongs to the CRISPR-associated nuclease Cas3-HD family.</text>
</comment>
<evidence type="ECO:0000256" key="5">
    <source>
        <dbReference type="ARBA" id="ARBA00022741"/>
    </source>
</evidence>
<sequence length="735" mass="84285">MYFAHRTATENEDDWQLLSNHLRGVAERTSKFADVFGAGEWGYAIGLLHDIGKYSDMFQKRLKGSLLPVDHSTAGAQVIEKHWGSIVGKIPAYAIAGHHSGLPNGGTIAGSDSCLVRRLQRKIEEFQHAFHEIAKPDIPSWLPISEGFNLGMRYSMFIRMLYSCLVDADSLDTEEFCNKELSTLRGITLDILTTLNRYMQYMRKFSSSKTEIEQYRNELMHECLMAAEGPQGLYTINMPTGSGKTLSSLGFALKHAQVHQLARIIYVIPFTSIIEQNATILREILGNEVVLEHHSNIQKEVGLDEKEEKIKTLHQKMDLAEENWDVPVIVTTNVQFFESLFSNKRSKCRKLHRIANSVVIFDEAQIMNGNFLKPSLYAMEELARHYKVTSLFCTGTQPGIDRFFPPSIQIKEVVHDVPLRHKQFQRTCLHQLGVQSLEEVASQIQTHHQVMCIVNTRKEARELYQYLSVKVDEKDPFLFHLSARMCGKHRIKVLAMIRQRLDKRLRCCVISTPLIEAGVDIDFPVVYRELAGLDSIAQAAGRCNRNGRLSTGDVFVFETEQGFPPGWFQLTGSIAKRILHKYREQGLSLSAMKDYYSELYFYQTAALQDRTDSENIIGRLNEGIHSLSFPFKDVDRLFKLIDNNMETVIVPIDEVSTNQIKKLQSTCSMKSLFRNLQLYTVQIYQKEFQNFLQAGELKEVRQGVFVLHNCTKWYKEDIGIMPFSEEHHTREIFMN</sequence>
<keyword evidence="14" id="KW-1185">Reference proteome</keyword>
<dbReference type="NCBIfam" id="TIGR01596">
    <property type="entry name" value="cas3_HD"/>
    <property type="match status" value="1"/>
</dbReference>
<keyword evidence="6" id="KW-0378">Hydrolase</keyword>
<dbReference type="InterPro" id="IPR006674">
    <property type="entry name" value="HD_domain"/>
</dbReference>
<evidence type="ECO:0000313" key="14">
    <source>
        <dbReference type="Proteomes" id="UP000319432"/>
    </source>
</evidence>
<dbReference type="SMART" id="SM00487">
    <property type="entry name" value="DEXDc"/>
    <property type="match status" value="1"/>
</dbReference>
<evidence type="ECO:0000256" key="4">
    <source>
        <dbReference type="ARBA" id="ARBA00022723"/>
    </source>
</evidence>
<gene>
    <name evidence="13" type="primary">cas3</name>
    <name evidence="13" type="ORF">EEL30_00140</name>
</gene>
<dbReference type="PANTHER" id="PTHR24031">
    <property type="entry name" value="RNA HELICASE"/>
    <property type="match status" value="1"/>
</dbReference>
<evidence type="ECO:0000256" key="9">
    <source>
        <dbReference type="ARBA" id="ARBA00023118"/>
    </source>
</evidence>
<feature type="domain" description="HD Cas3-type" evidence="12">
    <location>
        <begin position="11"/>
        <end position="171"/>
    </location>
</feature>
<organism evidence="13 14">
    <name type="scientific">Brevibacillus laterosporus</name>
    <name type="common">Bacillus laterosporus</name>
    <dbReference type="NCBI Taxonomy" id="1465"/>
    <lineage>
        <taxon>Bacteria</taxon>
        <taxon>Bacillati</taxon>
        <taxon>Bacillota</taxon>
        <taxon>Bacilli</taxon>
        <taxon>Bacillales</taxon>
        <taxon>Paenibacillaceae</taxon>
        <taxon>Brevibacillus</taxon>
    </lineage>
</organism>
<dbReference type="Gene3D" id="1.10.3210.30">
    <property type="match status" value="1"/>
</dbReference>
<keyword evidence="8" id="KW-0067">ATP-binding</keyword>
<dbReference type="PROSITE" id="PS51643">
    <property type="entry name" value="HD_CAS3"/>
    <property type="match status" value="1"/>
</dbReference>
<dbReference type="InterPro" id="IPR014001">
    <property type="entry name" value="Helicase_ATP-bd"/>
</dbReference>
<feature type="domain" description="Helicase C-terminal" evidence="11">
    <location>
        <begin position="436"/>
        <end position="600"/>
    </location>
</feature>
<keyword evidence="5" id="KW-0547">Nucleotide-binding</keyword>
<evidence type="ECO:0000259" key="11">
    <source>
        <dbReference type="PROSITE" id="PS51194"/>
    </source>
</evidence>
<dbReference type="InterPro" id="IPR038257">
    <property type="entry name" value="CRISPR-assoc_Cas3_HD_sf"/>
</dbReference>